<protein>
    <submittedName>
        <fullName evidence="3">Uncharacterized protein</fullName>
    </submittedName>
</protein>
<evidence type="ECO:0000256" key="1">
    <source>
        <dbReference type="SAM" id="MobiDB-lite"/>
    </source>
</evidence>
<dbReference type="Proteomes" id="UP001162164">
    <property type="component" value="Unassembled WGS sequence"/>
</dbReference>
<keyword evidence="4" id="KW-1185">Reference proteome</keyword>
<keyword evidence="2" id="KW-0732">Signal</keyword>
<sequence length="135" mass="15122">MLVYLLTILVSTNVASSYESAQYLQSAVRDLRKLKLRRADTAMVSALPEVVPQKVPVQTKVDRRIRHGDEVPPISLTKGELAALYEAAITKGETLKLDTGDNTYINAAVHELDTSENQESHNYDLPKKTPRFNRN</sequence>
<evidence type="ECO:0000313" key="4">
    <source>
        <dbReference type="Proteomes" id="UP001162164"/>
    </source>
</evidence>
<reference evidence="3" key="1">
    <citation type="journal article" date="2023" name="Insect Mol. Biol.">
        <title>Genome sequencing provides insights into the evolution of gene families encoding plant cell wall-degrading enzymes in longhorned beetles.</title>
        <authorList>
            <person name="Shin N.R."/>
            <person name="Okamura Y."/>
            <person name="Kirsch R."/>
            <person name="Pauchet Y."/>
        </authorList>
    </citation>
    <scope>NUCLEOTIDE SEQUENCE</scope>
    <source>
        <strain evidence="3">MMC_N1</strain>
    </source>
</reference>
<name>A0ABQ9JXL4_9CUCU</name>
<dbReference type="EMBL" id="JAPWTJ010000106">
    <property type="protein sequence ID" value="KAJ8982813.1"/>
    <property type="molecule type" value="Genomic_DNA"/>
</dbReference>
<comment type="caution">
    <text evidence="3">The sequence shown here is derived from an EMBL/GenBank/DDBJ whole genome shotgun (WGS) entry which is preliminary data.</text>
</comment>
<evidence type="ECO:0000313" key="3">
    <source>
        <dbReference type="EMBL" id="KAJ8982813.1"/>
    </source>
</evidence>
<feature type="region of interest" description="Disordered" evidence="1">
    <location>
        <begin position="113"/>
        <end position="135"/>
    </location>
</feature>
<feature type="chain" id="PRO_5045521001" evidence="2">
    <location>
        <begin position="18"/>
        <end position="135"/>
    </location>
</feature>
<organism evidence="3 4">
    <name type="scientific">Molorchus minor</name>
    <dbReference type="NCBI Taxonomy" id="1323400"/>
    <lineage>
        <taxon>Eukaryota</taxon>
        <taxon>Metazoa</taxon>
        <taxon>Ecdysozoa</taxon>
        <taxon>Arthropoda</taxon>
        <taxon>Hexapoda</taxon>
        <taxon>Insecta</taxon>
        <taxon>Pterygota</taxon>
        <taxon>Neoptera</taxon>
        <taxon>Endopterygota</taxon>
        <taxon>Coleoptera</taxon>
        <taxon>Polyphaga</taxon>
        <taxon>Cucujiformia</taxon>
        <taxon>Chrysomeloidea</taxon>
        <taxon>Cerambycidae</taxon>
        <taxon>Lamiinae</taxon>
        <taxon>Monochamini</taxon>
        <taxon>Molorchus</taxon>
    </lineage>
</organism>
<feature type="signal peptide" evidence="2">
    <location>
        <begin position="1"/>
        <end position="17"/>
    </location>
</feature>
<evidence type="ECO:0000256" key="2">
    <source>
        <dbReference type="SAM" id="SignalP"/>
    </source>
</evidence>
<proteinExistence type="predicted"/>
<feature type="compositionally biased region" description="Basic and acidic residues" evidence="1">
    <location>
        <begin position="113"/>
        <end position="127"/>
    </location>
</feature>
<gene>
    <name evidence="3" type="ORF">NQ317_010434</name>
</gene>
<accession>A0ABQ9JXL4</accession>